<gene>
    <name evidence="1" type="ORF">TMSB3V08_LOCUS11102</name>
</gene>
<sequence>MPMKLVSPVTSSCLEDPFSLDQTPTRLSGEYEVEGGTSPRFSNIDIRRPTAFMELSVGLYSSSNSEFSPSGRARSLFLCVDFSSGEYGSKEESAKLILITQGISAIGEKYNLDSVLNGVLGPADPICAVGGTPVSPRFSDGCSSLVCLLVCRARNVCFTSVLGWMLVVGVPCSVTCVFQSVESLSYLGDSGIRVAIGRQLLNS</sequence>
<organism evidence="1">
    <name type="scientific">Timema monikensis</name>
    <dbReference type="NCBI Taxonomy" id="170555"/>
    <lineage>
        <taxon>Eukaryota</taxon>
        <taxon>Metazoa</taxon>
        <taxon>Ecdysozoa</taxon>
        <taxon>Arthropoda</taxon>
        <taxon>Hexapoda</taxon>
        <taxon>Insecta</taxon>
        <taxon>Pterygota</taxon>
        <taxon>Neoptera</taxon>
        <taxon>Polyneoptera</taxon>
        <taxon>Phasmatodea</taxon>
        <taxon>Timematodea</taxon>
        <taxon>Timematoidea</taxon>
        <taxon>Timematidae</taxon>
        <taxon>Timema</taxon>
    </lineage>
</organism>
<name>A0A7R9EI52_9NEOP</name>
<dbReference type="AlphaFoldDB" id="A0A7R9EI52"/>
<reference evidence="1" key="1">
    <citation type="submission" date="2020-11" db="EMBL/GenBank/DDBJ databases">
        <authorList>
            <person name="Tran Van P."/>
        </authorList>
    </citation>
    <scope>NUCLEOTIDE SEQUENCE</scope>
</reference>
<proteinExistence type="predicted"/>
<protein>
    <submittedName>
        <fullName evidence="1">Uncharacterized protein</fullName>
    </submittedName>
</protein>
<accession>A0A7R9EI52</accession>
<dbReference type="EMBL" id="OB797601">
    <property type="protein sequence ID" value="CAD7434451.1"/>
    <property type="molecule type" value="Genomic_DNA"/>
</dbReference>
<evidence type="ECO:0000313" key="1">
    <source>
        <dbReference type="EMBL" id="CAD7434451.1"/>
    </source>
</evidence>